<evidence type="ECO:0000256" key="1">
    <source>
        <dbReference type="SAM" id="MobiDB-lite"/>
    </source>
</evidence>
<proteinExistence type="predicted"/>
<organism evidence="2 3">
    <name type="scientific">Desulfofustis limnaeus</name>
    <dbReference type="NCBI Taxonomy" id="2740163"/>
    <lineage>
        <taxon>Bacteria</taxon>
        <taxon>Pseudomonadati</taxon>
        <taxon>Thermodesulfobacteriota</taxon>
        <taxon>Desulfobulbia</taxon>
        <taxon>Desulfobulbales</taxon>
        <taxon>Desulfocapsaceae</taxon>
        <taxon>Desulfofustis</taxon>
    </lineage>
</organism>
<sequence>MKRLGALLWVLLVPVVSLLVAGCVGGKSVTYHYDDKADPGRVTSVTEQGTFAESENLANHYESINKRAEALVRLHQSIDYDSATSQALGGMLIAGYIDRLGHSQAPRTMADVFDRSLPEYLRLGLEVWDRVEGDDRGKRTGSPDLIVEGDGNNLIFDSELGTGDGSRAHFWLGDYSTIEANSTGHASGLSLDASRPYEYNHDASRETHQTWTDSPVEKDGGLF</sequence>
<dbReference type="PROSITE" id="PS51257">
    <property type="entry name" value="PROKAR_LIPOPROTEIN"/>
    <property type="match status" value="1"/>
</dbReference>
<name>A0ABM7WCC8_9BACT</name>
<evidence type="ECO:0000313" key="3">
    <source>
        <dbReference type="Proteomes" id="UP000830055"/>
    </source>
</evidence>
<dbReference type="RefSeq" id="WP_284152023.1">
    <property type="nucleotide sequence ID" value="NZ_AP025516.1"/>
</dbReference>
<accession>A0ABM7WCC8</accession>
<dbReference type="EMBL" id="AP025516">
    <property type="protein sequence ID" value="BDD88689.1"/>
    <property type="molecule type" value="Genomic_DNA"/>
</dbReference>
<keyword evidence="3" id="KW-1185">Reference proteome</keyword>
<protein>
    <recommendedName>
        <fullName evidence="4">Lipoprotein</fullName>
    </recommendedName>
</protein>
<feature type="region of interest" description="Disordered" evidence="1">
    <location>
        <begin position="201"/>
        <end position="223"/>
    </location>
</feature>
<gene>
    <name evidence="2" type="ORF">DPPLL_30540</name>
</gene>
<dbReference type="Proteomes" id="UP000830055">
    <property type="component" value="Chromosome"/>
</dbReference>
<reference evidence="2 3" key="1">
    <citation type="submission" date="2022-01" db="EMBL/GenBank/DDBJ databases">
        <title>Desulfofustis limnae sp. nov., a novel mesophilic sulfate-reducing bacterium isolated from marsh soil.</title>
        <authorList>
            <person name="Watanabe M."/>
            <person name="Takahashi A."/>
            <person name="Kojima H."/>
            <person name="Fukui M."/>
        </authorList>
    </citation>
    <scope>NUCLEOTIDE SEQUENCE [LARGE SCALE GENOMIC DNA]</scope>
    <source>
        <strain evidence="2 3">PPLL</strain>
    </source>
</reference>
<evidence type="ECO:0000313" key="2">
    <source>
        <dbReference type="EMBL" id="BDD88689.1"/>
    </source>
</evidence>
<evidence type="ECO:0008006" key="4">
    <source>
        <dbReference type="Google" id="ProtNLM"/>
    </source>
</evidence>